<dbReference type="GO" id="GO:0000976">
    <property type="term" value="F:transcription cis-regulatory region binding"/>
    <property type="evidence" value="ECO:0007669"/>
    <property type="project" value="TreeGrafter"/>
</dbReference>
<dbReference type="Gene3D" id="1.10.10.10">
    <property type="entry name" value="Winged helix-like DNA-binding domain superfamily/Winged helix DNA-binding domain"/>
    <property type="match status" value="1"/>
</dbReference>
<proteinExistence type="inferred from homology"/>
<evidence type="ECO:0000256" key="3">
    <source>
        <dbReference type="ARBA" id="ARBA00022833"/>
    </source>
</evidence>
<dbReference type="RefSeq" id="WP_114984273.1">
    <property type="nucleotide sequence ID" value="NZ_CP027806.1"/>
</dbReference>
<evidence type="ECO:0000256" key="5">
    <source>
        <dbReference type="ARBA" id="ARBA00023125"/>
    </source>
</evidence>
<dbReference type="OrthoDB" id="594893at2"/>
<sequence length="147" mass="16904">MKQEQLKKILRNADLKITKVRLRVLELLMESKAAMSHAQITDALEGLDLDKVTLYRTLNTFVDVGLAHKVATDERNWLYAIYSEDVHNCAEGHQHESAHAHFICEACDKIYCFPFEEKPIDLKKAEQQGFSVRQHEVRLHGTCPVCK</sequence>
<dbReference type="GO" id="GO:0045892">
    <property type="term" value="P:negative regulation of DNA-templated transcription"/>
    <property type="evidence" value="ECO:0007669"/>
    <property type="project" value="TreeGrafter"/>
</dbReference>
<gene>
    <name evidence="9" type="ORF">CYPRO_1788</name>
</gene>
<keyword evidence="5" id="KW-0238">DNA-binding</keyword>
<dbReference type="EMBL" id="CP027806">
    <property type="protein sequence ID" value="AXJ01038.1"/>
    <property type="molecule type" value="Genomic_DNA"/>
</dbReference>
<feature type="binding site" evidence="7">
    <location>
        <position position="107"/>
    </location>
    <ligand>
        <name>Zn(2+)</name>
        <dbReference type="ChEBI" id="CHEBI:29105"/>
    </ligand>
</feature>
<dbReference type="Gene3D" id="3.30.1490.190">
    <property type="match status" value="1"/>
</dbReference>
<evidence type="ECO:0000256" key="6">
    <source>
        <dbReference type="ARBA" id="ARBA00023163"/>
    </source>
</evidence>
<evidence type="ECO:0000313" key="10">
    <source>
        <dbReference type="Proteomes" id="UP000254808"/>
    </source>
</evidence>
<organism evidence="9 10">
    <name type="scientific">Cyclonatronum proteinivorum</name>
    <dbReference type="NCBI Taxonomy" id="1457365"/>
    <lineage>
        <taxon>Bacteria</taxon>
        <taxon>Pseudomonadati</taxon>
        <taxon>Balneolota</taxon>
        <taxon>Balneolia</taxon>
        <taxon>Balneolales</taxon>
        <taxon>Cyclonatronaceae</taxon>
        <taxon>Cyclonatronum</taxon>
    </lineage>
</organism>
<comment type="cofactor">
    <cofactor evidence="8">
        <name>Mn(2+)</name>
        <dbReference type="ChEBI" id="CHEBI:29035"/>
    </cofactor>
    <cofactor evidence="8">
        <name>Fe(2+)</name>
        <dbReference type="ChEBI" id="CHEBI:29033"/>
    </cofactor>
    <text evidence="8">Binds 1 Mn(2+) or Fe(2+) ion per subunit.</text>
</comment>
<comment type="cofactor">
    <cofactor evidence="7">
        <name>Zn(2+)</name>
        <dbReference type="ChEBI" id="CHEBI:29105"/>
    </cofactor>
    <text evidence="7">Binds 1 zinc ion per subunit.</text>
</comment>
<feature type="binding site" evidence="8">
    <location>
        <position position="135"/>
    </location>
    <ligand>
        <name>Fe cation</name>
        <dbReference type="ChEBI" id="CHEBI:24875"/>
    </ligand>
</feature>
<dbReference type="InterPro" id="IPR036390">
    <property type="entry name" value="WH_DNA-bd_sf"/>
</dbReference>
<dbReference type="SUPFAM" id="SSF46785">
    <property type="entry name" value="Winged helix' DNA-binding domain"/>
    <property type="match status" value="1"/>
</dbReference>
<dbReference type="Pfam" id="PF01475">
    <property type="entry name" value="FUR"/>
    <property type="match status" value="1"/>
</dbReference>
<keyword evidence="3 7" id="KW-0862">Zinc</keyword>
<dbReference type="KEGG" id="cprv:CYPRO_1788"/>
<evidence type="ECO:0000256" key="2">
    <source>
        <dbReference type="ARBA" id="ARBA00022491"/>
    </source>
</evidence>
<dbReference type="AlphaFoldDB" id="A0A345UKN6"/>
<dbReference type="InterPro" id="IPR002481">
    <property type="entry name" value="FUR"/>
</dbReference>
<keyword evidence="8" id="KW-0408">Iron</keyword>
<dbReference type="GO" id="GO:0003700">
    <property type="term" value="F:DNA-binding transcription factor activity"/>
    <property type="evidence" value="ECO:0007669"/>
    <property type="project" value="InterPro"/>
</dbReference>
<keyword evidence="2" id="KW-0678">Repressor</keyword>
<dbReference type="PANTHER" id="PTHR33202:SF7">
    <property type="entry name" value="FERRIC UPTAKE REGULATION PROTEIN"/>
    <property type="match status" value="1"/>
</dbReference>
<keyword evidence="6" id="KW-0804">Transcription</keyword>
<evidence type="ECO:0000256" key="4">
    <source>
        <dbReference type="ARBA" id="ARBA00023015"/>
    </source>
</evidence>
<evidence type="ECO:0000256" key="1">
    <source>
        <dbReference type="ARBA" id="ARBA00007957"/>
    </source>
</evidence>
<feature type="binding site" evidence="7">
    <location>
        <position position="146"/>
    </location>
    <ligand>
        <name>Zn(2+)</name>
        <dbReference type="ChEBI" id="CHEBI:29105"/>
    </ligand>
</feature>
<protein>
    <submittedName>
        <fullName evidence="9">Fur family transcriptional regulator, ferric uptake regulator</fullName>
    </submittedName>
</protein>
<dbReference type="GO" id="GO:1900376">
    <property type="term" value="P:regulation of secondary metabolite biosynthetic process"/>
    <property type="evidence" value="ECO:0007669"/>
    <property type="project" value="TreeGrafter"/>
</dbReference>
<dbReference type="PANTHER" id="PTHR33202">
    <property type="entry name" value="ZINC UPTAKE REGULATION PROTEIN"/>
    <property type="match status" value="1"/>
</dbReference>
<keyword evidence="4" id="KW-0805">Transcription regulation</keyword>
<evidence type="ECO:0000256" key="8">
    <source>
        <dbReference type="PIRSR" id="PIRSR602481-2"/>
    </source>
</evidence>
<reference evidence="9 10" key="1">
    <citation type="submission" date="2018-03" db="EMBL/GenBank/DDBJ databases">
        <title>Phenotypic and genomic properties of Cyclonatronum proteinivorum gen. nov., sp. nov., a haloalkaliphilic bacteroidete from soda lakes possessing Na+-translocating rhodopsin.</title>
        <authorList>
            <person name="Toshchakov S.V."/>
            <person name="Korzhenkov A."/>
            <person name="Samarov N.I."/>
            <person name="Kublanov I.V."/>
            <person name="Muntyan M.S."/>
            <person name="Sorokin D.Y."/>
        </authorList>
    </citation>
    <scope>NUCLEOTIDE SEQUENCE [LARGE SCALE GENOMIC DNA]</scope>
    <source>
        <strain evidence="9 10">Omega</strain>
    </source>
</reference>
<comment type="similarity">
    <text evidence="1">Belongs to the Fur family.</text>
</comment>
<accession>A0A345UKN6</accession>
<keyword evidence="10" id="KW-1185">Reference proteome</keyword>
<evidence type="ECO:0000313" key="9">
    <source>
        <dbReference type="EMBL" id="AXJ01038.1"/>
    </source>
</evidence>
<dbReference type="GO" id="GO:0008270">
    <property type="term" value="F:zinc ion binding"/>
    <property type="evidence" value="ECO:0007669"/>
    <property type="project" value="TreeGrafter"/>
</dbReference>
<name>A0A345UKN6_9BACT</name>
<evidence type="ECO:0000256" key="7">
    <source>
        <dbReference type="PIRSR" id="PIRSR602481-1"/>
    </source>
</evidence>
<dbReference type="InterPro" id="IPR043135">
    <property type="entry name" value="Fur_C"/>
</dbReference>
<feature type="binding site" evidence="7">
    <location>
        <position position="143"/>
    </location>
    <ligand>
        <name>Zn(2+)</name>
        <dbReference type="ChEBI" id="CHEBI:29105"/>
    </ligand>
</feature>
<feature type="binding site" evidence="7">
    <location>
        <position position="104"/>
    </location>
    <ligand>
        <name>Zn(2+)</name>
        <dbReference type="ChEBI" id="CHEBI:29105"/>
    </ligand>
</feature>
<dbReference type="InterPro" id="IPR036388">
    <property type="entry name" value="WH-like_DNA-bd_sf"/>
</dbReference>
<dbReference type="Proteomes" id="UP000254808">
    <property type="component" value="Chromosome"/>
</dbReference>
<keyword evidence="7" id="KW-0479">Metal-binding</keyword>